<reference evidence="2" key="1">
    <citation type="submission" date="2018-02" db="EMBL/GenBank/DDBJ databases">
        <title>Rhizophora mucronata_Transcriptome.</title>
        <authorList>
            <person name="Meera S.P."/>
            <person name="Sreeshan A."/>
            <person name="Augustine A."/>
        </authorList>
    </citation>
    <scope>NUCLEOTIDE SEQUENCE</scope>
    <source>
        <tissue evidence="2">Leaf</tissue>
    </source>
</reference>
<keyword evidence="1" id="KW-0812">Transmembrane</keyword>
<organism evidence="2">
    <name type="scientific">Rhizophora mucronata</name>
    <name type="common">Asiatic mangrove</name>
    <dbReference type="NCBI Taxonomy" id="61149"/>
    <lineage>
        <taxon>Eukaryota</taxon>
        <taxon>Viridiplantae</taxon>
        <taxon>Streptophyta</taxon>
        <taxon>Embryophyta</taxon>
        <taxon>Tracheophyta</taxon>
        <taxon>Spermatophyta</taxon>
        <taxon>Magnoliopsida</taxon>
        <taxon>eudicotyledons</taxon>
        <taxon>Gunneridae</taxon>
        <taxon>Pentapetalae</taxon>
        <taxon>rosids</taxon>
        <taxon>fabids</taxon>
        <taxon>Malpighiales</taxon>
        <taxon>Rhizophoraceae</taxon>
        <taxon>Rhizophora</taxon>
    </lineage>
</organism>
<dbReference type="EMBL" id="GGEC01004079">
    <property type="protein sequence ID" value="MBW84562.1"/>
    <property type="molecule type" value="Transcribed_RNA"/>
</dbReference>
<feature type="transmembrane region" description="Helical" evidence="1">
    <location>
        <begin position="17"/>
        <end position="39"/>
    </location>
</feature>
<evidence type="ECO:0000313" key="2">
    <source>
        <dbReference type="EMBL" id="MBW84562.1"/>
    </source>
</evidence>
<keyword evidence="1" id="KW-1133">Transmembrane helix</keyword>
<evidence type="ECO:0000256" key="1">
    <source>
        <dbReference type="SAM" id="Phobius"/>
    </source>
</evidence>
<sequence length="41" mass="5004">MFVTFTFSNIRNVEMKMFYFICCQISPLLVLLIDLCYLYRN</sequence>
<dbReference type="AlphaFoldDB" id="A0A2P2ITJ9"/>
<name>A0A2P2ITJ9_RHIMU</name>
<accession>A0A2P2ITJ9</accession>
<proteinExistence type="predicted"/>
<keyword evidence="1" id="KW-0472">Membrane</keyword>
<protein>
    <submittedName>
        <fullName evidence="2">Uncharacterized protein</fullName>
    </submittedName>
</protein>